<dbReference type="PANTHER" id="PTHR15020:SF48">
    <property type="entry name" value="NAD(P)-BINDING ROSSMANN-FOLD SUPERFAMILY PROTEIN"/>
    <property type="match status" value="1"/>
</dbReference>
<dbReference type="EMBL" id="CM007381">
    <property type="protein sequence ID" value="ONK81173.1"/>
    <property type="molecule type" value="Genomic_DNA"/>
</dbReference>
<evidence type="ECO:0000313" key="1">
    <source>
        <dbReference type="EMBL" id="ONK81173.1"/>
    </source>
</evidence>
<dbReference type="Gramene" id="ONK81173">
    <property type="protein sequence ID" value="ONK81173"/>
    <property type="gene ID" value="A4U43_C01F26110"/>
</dbReference>
<keyword evidence="2" id="KW-1185">Reference proteome</keyword>
<name>A0A5P1FU24_ASPOF</name>
<dbReference type="Gene3D" id="3.40.50.720">
    <property type="entry name" value="NAD(P)-binding Rossmann-like Domain"/>
    <property type="match status" value="1"/>
</dbReference>
<sequence length="223" mass="24272">MAEFDAQAIGSLVMCFSTAPRLKQALAVIDEDDIDRWMSSITGVEDPSASVGTRGLVPYESLSEHNLLADASKIVETNKTKIEKGKDVCVKFVTESLQSLGYDASICKSKWDKTPSILADALIKFFDDGCSIMNLIGVLKFKKMGEDFVRNSSLPYTIIRAERLTDGPYTSYDLNTLIKATAGERRLTDGPYTSYDLNTLIKATAGERGAVVIGQGGCHTPLI</sequence>
<proteinExistence type="predicted"/>
<dbReference type="Pfam" id="PF04720">
    <property type="entry name" value="PDDEXK_6"/>
    <property type="match status" value="1"/>
</dbReference>
<gene>
    <name evidence="1" type="ORF">A4U43_C01F26110</name>
</gene>
<protein>
    <recommendedName>
        <fullName evidence="3">NAD(P)-binding domain-containing protein</fullName>
    </recommendedName>
</protein>
<organism evidence="1 2">
    <name type="scientific">Asparagus officinalis</name>
    <name type="common">Garden asparagus</name>
    <dbReference type="NCBI Taxonomy" id="4686"/>
    <lineage>
        <taxon>Eukaryota</taxon>
        <taxon>Viridiplantae</taxon>
        <taxon>Streptophyta</taxon>
        <taxon>Embryophyta</taxon>
        <taxon>Tracheophyta</taxon>
        <taxon>Spermatophyta</taxon>
        <taxon>Magnoliopsida</taxon>
        <taxon>Liliopsida</taxon>
        <taxon>Asparagales</taxon>
        <taxon>Asparagaceae</taxon>
        <taxon>Asparagoideae</taxon>
        <taxon>Asparagus</taxon>
    </lineage>
</organism>
<dbReference type="InterPro" id="IPR006502">
    <property type="entry name" value="PDDEXK-like"/>
</dbReference>
<dbReference type="Proteomes" id="UP000243459">
    <property type="component" value="Chromosome 1"/>
</dbReference>
<reference evidence="2" key="1">
    <citation type="journal article" date="2017" name="Nat. Commun.">
        <title>The asparagus genome sheds light on the origin and evolution of a young Y chromosome.</title>
        <authorList>
            <person name="Harkess A."/>
            <person name="Zhou J."/>
            <person name="Xu C."/>
            <person name="Bowers J.E."/>
            <person name="Van der Hulst R."/>
            <person name="Ayyampalayam S."/>
            <person name="Mercati F."/>
            <person name="Riccardi P."/>
            <person name="McKain M.R."/>
            <person name="Kakrana A."/>
            <person name="Tang H."/>
            <person name="Ray J."/>
            <person name="Groenendijk J."/>
            <person name="Arikit S."/>
            <person name="Mathioni S.M."/>
            <person name="Nakano M."/>
            <person name="Shan H."/>
            <person name="Telgmann-Rauber A."/>
            <person name="Kanno A."/>
            <person name="Yue Z."/>
            <person name="Chen H."/>
            <person name="Li W."/>
            <person name="Chen Y."/>
            <person name="Xu X."/>
            <person name="Zhang Y."/>
            <person name="Luo S."/>
            <person name="Chen H."/>
            <person name="Gao J."/>
            <person name="Mao Z."/>
            <person name="Pires J.C."/>
            <person name="Luo M."/>
            <person name="Kudrna D."/>
            <person name="Wing R.A."/>
            <person name="Meyers B.C."/>
            <person name="Yi K."/>
            <person name="Kong H."/>
            <person name="Lavrijsen P."/>
            <person name="Sunseri F."/>
            <person name="Falavigna A."/>
            <person name="Ye Y."/>
            <person name="Leebens-Mack J.H."/>
            <person name="Chen G."/>
        </authorList>
    </citation>
    <scope>NUCLEOTIDE SEQUENCE [LARGE SCALE GENOMIC DNA]</scope>
    <source>
        <strain evidence="2">cv. DH0086</strain>
    </source>
</reference>
<accession>A0A5P1FU24</accession>
<dbReference type="AlphaFoldDB" id="A0A5P1FU24"/>
<dbReference type="PANTHER" id="PTHR15020">
    <property type="entry name" value="FLAVIN REDUCTASE-RELATED"/>
    <property type="match status" value="1"/>
</dbReference>
<evidence type="ECO:0008006" key="3">
    <source>
        <dbReference type="Google" id="ProtNLM"/>
    </source>
</evidence>
<evidence type="ECO:0000313" key="2">
    <source>
        <dbReference type="Proteomes" id="UP000243459"/>
    </source>
</evidence>